<dbReference type="Gene3D" id="1.10.1660.10">
    <property type="match status" value="1"/>
</dbReference>
<dbReference type="Pfam" id="PF13411">
    <property type="entry name" value="MerR_1"/>
    <property type="match status" value="1"/>
</dbReference>
<feature type="domain" description="HTH merR-type" evidence="4">
    <location>
        <begin position="1"/>
        <end position="68"/>
    </location>
</feature>
<evidence type="ECO:0000313" key="5">
    <source>
        <dbReference type="EMBL" id="MBM1197842.1"/>
    </source>
</evidence>
<dbReference type="SUPFAM" id="SSF46955">
    <property type="entry name" value="Putative DNA-binding domain"/>
    <property type="match status" value="1"/>
</dbReference>
<dbReference type="EMBL" id="JAAEBW010000019">
    <property type="protein sequence ID" value="MBM1197842.1"/>
    <property type="molecule type" value="Genomic_DNA"/>
</dbReference>
<protein>
    <submittedName>
        <fullName evidence="5">MerR family transcriptional regulator</fullName>
    </submittedName>
</protein>
<dbReference type="PROSITE" id="PS50937">
    <property type="entry name" value="HTH_MERR_2"/>
    <property type="match status" value="1"/>
</dbReference>
<sequence>MYIGKAAQLSGTTIKTIRHYEAIGLLPSPQRRGAYRVYTEHSVERLSFIKCAQQLGFKLKEMQAMLKNQADQTLPWDVVNKAIADKKMAVMQHIQALQTVYEGLQAFEAFYQEHPTQSLGFADDTRCPQRPIELQSQHLPR</sequence>
<dbReference type="PANTHER" id="PTHR30204">
    <property type="entry name" value="REDOX-CYCLING DRUG-SENSING TRANSCRIPTIONAL ACTIVATOR SOXR"/>
    <property type="match status" value="1"/>
</dbReference>
<proteinExistence type="predicted"/>
<keyword evidence="3" id="KW-0804">Transcription</keyword>
<dbReference type="InterPro" id="IPR000551">
    <property type="entry name" value="MerR-type_HTH_dom"/>
</dbReference>
<keyword evidence="2" id="KW-0238">DNA-binding</keyword>
<evidence type="ECO:0000256" key="3">
    <source>
        <dbReference type="ARBA" id="ARBA00023163"/>
    </source>
</evidence>
<evidence type="ECO:0000313" key="6">
    <source>
        <dbReference type="Proteomes" id="UP000809529"/>
    </source>
</evidence>
<name>A0ABS1ZN92_9PSED</name>
<accession>A0ABS1ZN92</accession>
<keyword evidence="1" id="KW-0805">Transcription regulation</keyword>
<evidence type="ECO:0000256" key="2">
    <source>
        <dbReference type="ARBA" id="ARBA00023125"/>
    </source>
</evidence>
<evidence type="ECO:0000259" key="4">
    <source>
        <dbReference type="PROSITE" id="PS50937"/>
    </source>
</evidence>
<reference evidence="5 6" key="1">
    <citation type="submission" date="2020-01" db="EMBL/GenBank/DDBJ databases">
        <title>Comparative genomics of meat spoilage bacteria.</title>
        <authorList>
            <person name="Hilgarth M."/>
            <person name="Vogel R.F."/>
        </authorList>
    </citation>
    <scope>NUCLEOTIDE SEQUENCE [LARGE SCALE GENOMIC DNA]</scope>
    <source>
        <strain evidence="5 6">TMW2.2077</strain>
    </source>
</reference>
<comment type="caution">
    <text evidence="5">The sequence shown here is derived from an EMBL/GenBank/DDBJ whole genome shotgun (WGS) entry which is preliminary data.</text>
</comment>
<organism evidence="5 6">
    <name type="scientific">Pseudomonas weihenstephanensis</name>
    <dbReference type="NCBI Taxonomy" id="1608994"/>
    <lineage>
        <taxon>Bacteria</taxon>
        <taxon>Pseudomonadati</taxon>
        <taxon>Pseudomonadota</taxon>
        <taxon>Gammaproteobacteria</taxon>
        <taxon>Pseudomonadales</taxon>
        <taxon>Pseudomonadaceae</taxon>
        <taxon>Pseudomonas</taxon>
    </lineage>
</organism>
<evidence type="ECO:0000256" key="1">
    <source>
        <dbReference type="ARBA" id="ARBA00023015"/>
    </source>
</evidence>
<dbReference type="RefSeq" id="WP_203303930.1">
    <property type="nucleotide sequence ID" value="NZ_JAAEBW010000019.1"/>
</dbReference>
<dbReference type="InterPro" id="IPR009061">
    <property type="entry name" value="DNA-bd_dom_put_sf"/>
</dbReference>
<dbReference type="Proteomes" id="UP000809529">
    <property type="component" value="Unassembled WGS sequence"/>
</dbReference>
<dbReference type="PRINTS" id="PR00040">
    <property type="entry name" value="HTHMERR"/>
</dbReference>
<dbReference type="InterPro" id="IPR047057">
    <property type="entry name" value="MerR_fam"/>
</dbReference>
<keyword evidence="6" id="KW-1185">Reference proteome</keyword>
<gene>
    <name evidence="5" type="ORF">GYN02_22000</name>
</gene>
<dbReference type="PANTHER" id="PTHR30204:SF94">
    <property type="entry name" value="HEAVY METAL-DEPENDENT TRANSCRIPTIONAL REGULATOR HI_0293-RELATED"/>
    <property type="match status" value="1"/>
</dbReference>
<dbReference type="SMART" id="SM00422">
    <property type="entry name" value="HTH_MERR"/>
    <property type="match status" value="1"/>
</dbReference>